<dbReference type="SUPFAM" id="SSF81383">
    <property type="entry name" value="F-box domain"/>
    <property type="match status" value="1"/>
</dbReference>
<keyword evidence="4" id="KW-1185">Reference proteome</keyword>
<dbReference type="InterPro" id="IPR056594">
    <property type="entry name" value="AT5G49610-like_b-prop"/>
</dbReference>
<feature type="domain" description="F-box protein AT5G49610-like beta-propeller" evidence="2">
    <location>
        <begin position="100"/>
        <end position="347"/>
    </location>
</feature>
<keyword evidence="1" id="KW-1133">Transmembrane helix</keyword>
<dbReference type="AlphaFoldDB" id="A0AAV5DJG9"/>
<dbReference type="PANTHER" id="PTHR32133">
    <property type="entry name" value="OS07G0120400 PROTEIN"/>
    <property type="match status" value="1"/>
</dbReference>
<evidence type="ECO:0000259" key="2">
    <source>
        <dbReference type="Pfam" id="PF23635"/>
    </source>
</evidence>
<dbReference type="EMBL" id="BQKI01000017">
    <property type="protein sequence ID" value="GJN10433.1"/>
    <property type="molecule type" value="Genomic_DNA"/>
</dbReference>
<reference evidence="3" key="1">
    <citation type="journal article" date="2018" name="DNA Res.">
        <title>Multiple hybrid de novo genome assembly of finger millet, an orphan allotetraploid crop.</title>
        <authorList>
            <person name="Hatakeyama M."/>
            <person name="Aluri S."/>
            <person name="Balachadran M.T."/>
            <person name="Sivarajan S.R."/>
            <person name="Patrignani A."/>
            <person name="Gruter S."/>
            <person name="Poveda L."/>
            <person name="Shimizu-Inatsugi R."/>
            <person name="Baeten J."/>
            <person name="Francoijs K.J."/>
            <person name="Nataraja K.N."/>
            <person name="Reddy Y.A.N."/>
            <person name="Phadnis S."/>
            <person name="Ravikumar R.L."/>
            <person name="Schlapbach R."/>
            <person name="Sreeman S.M."/>
            <person name="Shimizu K.K."/>
        </authorList>
    </citation>
    <scope>NUCLEOTIDE SEQUENCE</scope>
</reference>
<dbReference type="Proteomes" id="UP001054889">
    <property type="component" value="Unassembled WGS sequence"/>
</dbReference>
<gene>
    <name evidence="3" type="primary">ga28527</name>
    <name evidence="3" type="ORF">PR202_ga28527</name>
</gene>
<keyword evidence="1" id="KW-0472">Membrane</keyword>
<feature type="transmembrane region" description="Helical" evidence="1">
    <location>
        <begin position="312"/>
        <end position="335"/>
    </location>
</feature>
<evidence type="ECO:0000313" key="4">
    <source>
        <dbReference type="Proteomes" id="UP001054889"/>
    </source>
</evidence>
<proteinExistence type="predicted"/>
<sequence length="368" mass="41286">MAAPADVLIEALIEEILIRFPPDDPASLVRAALVCKPWCRIVAGAGFRRRFREFHRTPPVLGLLCNYEDKGFYREAALRFIQFLTASFPHTHVRRNRRAIDARHGRVLLRTMFWDSDDLLPANFVVWNPVSCEEQQLPSLPWYPDRWNAAVLCAATPSASCDHLDCSGGPFLVVAVETGANDVFISVYSSEAGEWSEQSIQHPGKSDAHWSWPSVLVGTELCFMLQPRTGILKYNLRTREISVINLPSVQYKPDVLTTTDDGRLGFATVHESRLYLWSREDGPSDNAGWTESRVIQLDSLLPSNALLTSPTAVGFAAGVGIVFMWTDIGVFSIDLKSQRVTKIHKCGGQNILPYMNFYTQVSRYSFSC</sequence>
<reference evidence="3" key="2">
    <citation type="submission" date="2021-12" db="EMBL/GenBank/DDBJ databases">
        <title>Resequencing data analysis of finger millet.</title>
        <authorList>
            <person name="Hatakeyama M."/>
            <person name="Aluri S."/>
            <person name="Balachadran M.T."/>
            <person name="Sivarajan S.R."/>
            <person name="Poveda L."/>
            <person name="Shimizu-Inatsugi R."/>
            <person name="Schlapbach R."/>
            <person name="Sreeman S.M."/>
            <person name="Shimizu K.K."/>
        </authorList>
    </citation>
    <scope>NUCLEOTIDE SEQUENCE</scope>
</reference>
<evidence type="ECO:0000313" key="3">
    <source>
        <dbReference type="EMBL" id="GJN10433.1"/>
    </source>
</evidence>
<comment type="caution">
    <text evidence="3">The sequence shown here is derived from an EMBL/GenBank/DDBJ whole genome shotgun (WGS) entry which is preliminary data.</text>
</comment>
<name>A0AAV5DJG9_ELECO</name>
<dbReference type="InterPro" id="IPR036047">
    <property type="entry name" value="F-box-like_dom_sf"/>
</dbReference>
<evidence type="ECO:0000256" key="1">
    <source>
        <dbReference type="SAM" id="Phobius"/>
    </source>
</evidence>
<dbReference type="PANTHER" id="PTHR32133:SF386">
    <property type="entry name" value="F-BOX DOMAIN-CONTAINING PROTEIN"/>
    <property type="match status" value="1"/>
</dbReference>
<accession>A0AAV5DJG9</accession>
<dbReference type="Pfam" id="PF23635">
    <property type="entry name" value="Beta-prop_AT5G49610-like"/>
    <property type="match status" value="1"/>
</dbReference>
<keyword evidence="1" id="KW-0812">Transmembrane</keyword>
<organism evidence="3 4">
    <name type="scientific">Eleusine coracana subsp. coracana</name>
    <dbReference type="NCBI Taxonomy" id="191504"/>
    <lineage>
        <taxon>Eukaryota</taxon>
        <taxon>Viridiplantae</taxon>
        <taxon>Streptophyta</taxon>
        <taxon>Embryophyta</taxon>
        <taxon>Tracheophyta</taxon>
        <taxon>Spermatophyta</taxon>
        <taxon>Magnoliopsida</taxon>
        <taxon>Liliopsida</taxon>
        <taxon>Poales</taxon>
        <taxon>Poaceae</taxon>
        <taxon>PACMAD clade</taxon>
        <taxon>Chloridoideae</taxon>
        <taxon>Cynodonteae</taxon>
        <taxon>Eleusininae</taxon>
        <taxon>Eleusine</taxon>
    </lineage>
</organism>
<protein>
    <recommendedName>
        <fullName evidence="2">F-box protein AT5G49610-like beta-propeller domain-containing protein</fullName>
    </recommendedName>
</protein>